<dbReference type="Proteomes" id="UP000712600">
    <property type="component" value="Unassembled WGS sequence"/>
</dbReference>
<dbReference type="EMBL" id="QGKX02001521">
    <property type="protein sequence ID" value="KAF3512115.1"/>
    <property type="molecule type" value="Genomic_DNA"/>
</dbReference>
<evidence type="ECO:0000313" key="2">
    <source>
        <dbReference type="EMBL" id="KAF3512115.1"/>
    </source>
</evidence>
<evidence type="ECO:0000256" key="1">
    <source>
        <dbReference type="SAM" id="MobiDB-lite"/>
    </source>
</evidence>
<dbReference type="AlphaFoldDB" id="A0A8S9PAN4"/>
<feature type="region of interest" description="Disordered" evidence="1">
    <location>
        <begin position="346"/>
        <end position="369"/>
    </location>
</feature>
<evidence type="ECO:0000313" key="3">
    <source>
        <dbReference type="Proteomes" id="UP000712600"/>
    </source>
</evidence>
<feature type="region of interest" description="Disordered" evidence="1">
    <location>
        <begin position="165"/>
        <end position="220"/>
    </location>
</feature>
<comment type="caution">
    <text evidence="2">The sequence shown here is derived from an EMBL/GenBank/DDBJ whole genome shotgun (WGS) entry which is preliminary data.</text>
</comment>
<sequence length="512" mass="59635">MSFGGRSMPSHEHRSTKVIQNRSTSSPGYRSTTPMESTASCNAVRIMTHEDFAEKHPHPPSPIYVKIDRYSDSVIDRHQEITIDRQPPAPIDRRAPIIYRVQIGERREAARRRFRSRESDEFRWTIDAKPRTSVDKSHPKPIDILSWISIDNTYGVNRILQCREDHDSRGFRRKTPTSAQPKPKPSGNPPEAVKTPSEDETDSMEVDRVPTGRTLKRRKAKVVKHLKRRANEKETKSFRKRVFRIPLDKPFVEAYFTHRLWMFFRETRETEENIRRMFYEAREQMRKRVTLKKKSDPGEFAIPCTVKGIEFPHALINAPGIIAACHYGAEYETEYSASIETHTATSIDSAQQKSTYGADKDSVDSNRGEWENDYYNSTTAEHNMHTKEYDEYYEEERAIEQRAILDEEDRLLHHSSWKKKSPSQGTCLVVPERKLNCYSHQILQVWSVQSTKRHAPHRSTTMLVRRSILVDPGTSPVDRYSLTTVDRIHSSPVDRHLSSDIDRYFSTNIDRY</sequence>
<feature type="compositionally biased region" description="Basic and acidic residues" evidence="1">
    <location>
        <begin position="358"/>
        <end position="369"/>
    </location>
</feature>
<proteinExistence type="predicted"/>
<organism evidence="2 3">
    <name type="scientific">Brassica cretica</name>
    <name type="common">Mustard</name>
    <dbReference type="NCBI Taxonomy" id="69181"/>
    <lineage>
        <taxon>Eukaryota</taxon>
        <taxon>Viridiplantae</taxon>
        <taxon>Streptophyta</taxon>
        <taxon>Embryophyta</taxon>
        <taxon>Tracheophyta</taxon>
        <taxon>Spermatophyta</taxon>
        <taxon>Magnoliopsida</taxon>
        <taxon>eudicotyledons</taxon>
        <taxon>Gunneridae</taxon>
        <taxon>Pentapetalae</taxon>
        <taxon>rosids</taxon>
        <taxon>malvids</taxon>
        <taxon>Brassicales</taxon>
        <taxon>Brassicaceae</taxon>
        <taxon>Brassiceae</taxon>
        <taxon>Brassica</taxon>
    </lineage>
</organism>
<feature type="compositionally biased region" description="Polar residues" evidence="1">
    <location>
        <begin position="17"/>
        <end position="37"/>
    </location>
</feature>
<name>A0A8S9PAN4_BRACR</name>
<accession>A0A8S9PAN4</accession>
<feature type="region of interest" description="Disordered" evidence="1">
    <location>
        <begin position="1"/>
        <end position="37"/>
    </location>
</feature>
<reference evidence="2" key="1">
    <citation type="submission" date="2019-12" db="EMBL/GenBank/DDBJ databases">
        <title>Genome sequencing and annotation of Brassica cretica.</title>
        <authorList>
            <person name="Studholme D.J."/>
            <person name="Sarris P."/>
        </authorList>
    </citation>
    <scope>NUCLEOTIDE SEQUENCE</scope>
    <source>
        <strain evidence="2">PFS-109/04</strain>
        <tissue evidence="2">Leaf</tissue>
    </source>
</reference>
<feature type="compositionally biased region" description="Polar residues" evidence="1">
    <location>
        <begin position="346"/>
        <end position="355"/>
    </location>
</feature>
<protein>
    <submittedName>
        <fullName evidence="2">Uncharacterized protein</fullName>
    </submittedName>
</protein>
<gene>
    <name evidence="2" type="ORF">F2Q69_00007092</name>
</gene>